<evidence type="ECO:0000313" key="3">
    <source>
        <dbReference type="Proteomes" id="UP000736373"/>
    </source>
</evidence>
<dbReference type="Proteomes" id="UP000736373">
    <property type="component" value="Unassembled WGS sequence"/>
</dbReference>
<accession>A0ABR7PJ74</accession>
<protein>
    <recommendedName>
        <fullName evidence="4">DUF2079 domain-containing protein</fullName>
    </recommendedName>
</protein>
<keyword evidence="3" id="KW-1185">Reference proteome</keyword>
<evidence type="ECO:0008006" key="4">
    <source>
        <dbReference type="Google" id="ProtNLM"/>
    </source>
</evidence>
<keyword evidence="1" id="KW-1133">Transmembrane helix</keyword>
<evidence type="ECO:0000313" key="2">
    <source>
        <dbReference type="EMBL" id="MBC8746226.1"/>
    </source>
</evidence>
<feature type="transmembrane region" description="Helical" evidence="1">
    <location>
        <begin position="120"/>
        <end position="141"/>
    </location>
</feature>
<reference evidence="2 3" key="1">
    <citation type="submission" date="2019-09" db="EMBL/GenBank/DDBJ databases">
        <title>Paraburkholderia podalyriae sp. nov., A South African Podalyria-associated rhizobium.</title>
        <authorList>
            <person name="Mavima L."/>
            <person name="Beukes C.W."/>
            <person name="Palmer M."/>
            <person name="De Meyer S.E."/>
            <person name="James E.K."/>
            <person name="Maluk M."/>
            <person name="Avontuur J.R."/>
            <person name="Chan W.Y."/>
            <person name="Venter S.N."/>
            <person name="Steenkamp E.T."/>
        </authorList>
    </citation>
    <scope>NUCLEOTIDE SEQUENCE [LARGE SCALE GENOMIC DNA]</scope>
    <source>
        <strain evidence="2 3">WC7.3b</strain>
    </source>
</reference>
<feature type="transmembrane region" description="Helical" evidence="1">
    <location>
        <begin position="148"/>
        <end position="167"/>
    </location>
</feature>
<comment type="caution">
    <text evidence="2">The sequence shown here is derived from an EMBL/GenBank/DDBJ whole genome shotgun (WGS) entry which is preliminary data.</text>
</comment>
<feature type="transmembrane region" description="Helical" evidence="1">
    <location>
        <begin position="323"/>
        <end position="341"/>
    </location>
</feature>
<name>A0ABR7PJ74_9BURK</name>
<gene>
    <name evidence="2" type="ORF">F6X42_06145</name>
</gene>
<proteinExistence type="predicted"/>
<sequence length="389" mass="44558">MNLKNRNRMLAFCRFSIVFVLLLVCAGNITNSVLLKFGFRDDHKLDGYAQSLTLVSMVEGTAPRPYVYRSTFAKAAKYMAGQLNPALRQKLFKSISRYDSLHHSYFSGVPDTYWTPMVAITYHIVYFFVVLSMALALLLIYKLARMRGLSFGQALGFLAGFSFIYPLTFQAGAYYYDFIEILGVFSACYFMLKRWMIPCTLAIAFFSFNKETFFLVPLALFFLHQRDVPMRSRFSWLALQLVCCFVSRDFLMNGYEANSGGFIEFHAKENLLFWLNPASYVRFYNLVAKGILTPSLQNPLILVPTIVFFRRAWQETSMSDRRYFLAAFLPLLVLFVLFGYTDEIRNLSLAFPAIVLLALNGASRFGQIFSNAESDQTHVETRVRSNVAG</sequence>
<feature type="transmembrane region" description="Helical" evidence="1">
    <location>
        <begin position="199"/>
        <end position="222"/>
    </location>
</feature>
<dbReference type="EMBL" id="VZQQ01000004">
    <property type="protein sequence ID" value="MBC8746226.1"/>
    <property type="molecule type" value="Genomic_DNA"/>
</dbReference>
<feature type="transmembrane region" description="Helical" evidence="1">
    <location>
        <begin position="347"/>
        <end position="366"/>
    </location>
</feature>
<keyword evidence="1" id="KW-0812">Transmembrane</keyword>
<organism evidence="2 3">
    <name type="scientific">Paraburkholderia podalyriae</name>
    <dbReference type="NCBI Taxonomy" id="1938811"/>
    <lineage>
        <taxon>Bacteria</taxon>
        <taxon>Pseudomonadati</taxon>
        <taxon>Pseudomonadota</taxon>
        <taxon>Betaproteobacteria</taxon>
        <taxon>Burkholderiales</taxon>
        <taxon>Burkholderiaceae</taxon>
        <taxon>Paraburkholderia</taxon>
    </lineage>
</organism>
<keyword evidence="1" id="KW-0472">Membrane</keyword>
<dbReference type="RefSeq" id="WP_187633336.1">
    <property type="nucleotide sequence ID" value="NZ_VZQQ01000004.1"/>
</dbReference>
<evidence type="ECO:0000256" key="1">
    <source>
        <dbReference type="SAM" id="Phobius"/>
    </source>
</evidence>